<dbReference type="Proteomes" id="UP001057402">
    <property type="component" value="Chromosome 10"/>
</dbReference>
<accession>A0ACB9M3K1</accession>
<sequence length="604" mass="68613">MDRPVTREQTRRLSGPYSYIYKGASVEVTSKLEGCVDSWYEAKVLTLPKQPKSNFKSRREMHVVYSHLLREKGGTPLTERVDVSLVRPLPPRVVEDEVVRGFEVGDKVDTLDRDGWWTGVVNSVFTRVKEGKEEDRFVVRFDDPVHEIEFPRAELRWHLDWINGKWFVCRNGMSQELSVASDGCVTLASICHILRDLKHPIYHGQDVVMGICADRCTGMVLSNERGHPAKKIELTCMEYPSGHASGISDESTSEPHIGTPRLFDGSVNPVREHQRKVAGVHISSGFNRKCNTSILVKRIKRKRKYYKQWCFAGGKAKTEGVQNKTSVEEQSFDGTNLTREQRQGEVKIAKLRSCTSMEEQSSAAVGTDLTYKVQGNSLLVKSDGMSTRREEAEIVPRKGDPTRDDVAAGIPSMPFAKTSPVWHAVETLEIFQKFPQHPHFLPLRDKREGVREGLAIAEMVTFATVAENALKLSIDDPVNRFMDCLETLQGLKSHGFATKALENLVIKLVSLKEEHQGMEERKNEVQNQVSWLICENARLAEDIQEIFGKIRVYQDQLAAALLKKEERDCTLSILRTSLETMDTVMHRTRLDFEELTHSWYHSCL</sequence>
<comment type="caution">
    <text evidence="1">The sequence shown here is derived from an EMBL/GenBank/DDBJ whole genome shotgun (WGS) entry which is preliminary data.</text>
</comment>
<organism evidence="1 2">
    <name type="scientific">Melastoma candidum</name>
    <dbReference type="NCBI Taxonomy" id="119954"/>
    <lineage>
        <taxon>Eukaryota</taxon>
        <taxon>Viridiplantae</taxon>
        <taxon>Streptophyta</taxon>
        <taxon>Embryophyta</taxon>
        <taxon>Tracheophyta</taxon>
        <taxon>Spermatophyta</taxon>
        <taxon>Magnoliopsida</taxon>
        <taxon>eudicotyledons</taxon>
        <taxon>Gunneridae</taxon>
        <taxon>Pentapetalae</taxon>
        <taxon>rosids</taxon>
        <taxon>malvids</taxon>
        <taxon>Myrtales</taxon>
        <taxon>Melastomataceae</taxon>
        <taxon>Melastomatoideae</taxon>
        <taxon>Melastomateae</taxon>
        <taxon>Melastoma</taxon>
    </lineage>
</organism>
<dbReference type="EMBL" id="CM042889">
    <property type="protein sequence ID" value="KAI4318516.1"/>
    <property type="molecule type" value="Genomic_DNA"/>
</dbReference>
<name>A0ACB9M3K1_9MYRT</name>
<gene>
    <name evidence="1" type="ORF">MLD38_032211</name>
</gene>
<protein>
    <submittedName>
        <fullName evidence="1">Uncharacterized protein</fullName>
    </submittedName>
</protein>
<evidence type="ECO:0000313" key="2">
    <source>
        <dbReference type="Proteomes" id="UP001057402"/>
    </source>
</evidence>
<proteinExistence type="predicted"/>
<evidence type="ECO:0000313" key="1">
    <source>
        <dbReference type="EMBL" id="KAI4318516.1"/>
    </source>
</evidence>
<reference evidence="2" key="1">
    <citation type="journal article" date="2023" name="Front. Plant Sci.">
        <title>Chromosomal-level genome assembly of Melastoma candidum provides insights into trichome evolution.</title>
        <authorList>
            <person name="Zhong Y."/>
            <person name="Wu W."/>
            <person name="Sun C."/>
            <person name="Zou P."/>
            <person name="Liu Y."/>
            <person name="Dai S."/>
            <person name="Zhou R."/>
        </authorList>
    </citation>
    <scope>NUCLEOTIDE SEQUENCE [LARGE SCALE GENOMIC DNA]</scope>
</reference>
<keyword evidence="2" id="KW-1185">Reference proteome</keyword>